<gene>
    <name evidence="5" type="ORF">FE784_24200</name>
</gene>
<accession>A0A5C4T4H8</accession>
<proteinExistence type="inferred from homology"/>
<reference evidence="5 6" key="1">
    <citation type="submission" date="2019-05" db="EMBL/GenBank/DDBJ databases">
        <title>We sequenced the genome of Paenibacillus hemerocallicola KCTC 33185 for further insight into its adaptation and study the phylogeny of Paenibacillus.</title>
        <authorList>
            <person name="Narsing Rao M.P."/>
        </authorList>
    </citation>
    <scope>NUCLEOTIDE SEQUENCE [LARGE SCALE GENOMIC DNA]</scope>
    <source>
        <strain evidence="5 6">KCTC 33185</strain>
    </source>
</reference>
<dbReference type="SUPFAM" id="SSF53850">
    <property type="entry name" value="Periplasmic binding protein-like II"/>
    <property type="match status" value="1"/>
</dbReference>
<dbReference type="EMBL" id="VDCQ01000039">
    <property type="protein sequence ID" value="TNJ63695.1"/>
    <property type="molecule type" value="Genomic_DNA"/>
</dbReference>
<evidence type="ECO:0000313" key="6">
    <source>
        <dbReference type="Proteomes" id="UP000307943"/>
    </source>
</evidence>
<comment type="similarity">
    <text evidence="2">Belongs to the bacterial solute-binding protein 1 family.</text>
</comment>
<name>A0A5C4T4H8_9BACL</name>
<dbReference type="Pfam" id="PF01547">
    <property type="entry name" value="SBP_bac_1"/>
    <property type="match status" value="1"/>
</dbReference>
<evidence type="ECO:0000256" key="1">
    <source>
        <dbReference type="ARBA" id="ARBA00004196"/>
    </source>
</evidence>
<dbReference type="InterPro" id="IPR006059">
    <property type="entry name" value="SBP"/>
</dbReference>
<dbReference type="AlphaFoldDB" id="A0A5C4T4H8"/>
<dbReference type="PANTHER" id="PTHR43649">
    <property type="entry name" value="ARABINOSE-BINDING PROTEIN-RELATED"/>
    <property type="match status" value="1"/>
</dbReference>
<comment type="caution">
    <text evidence="5">The sequence shown here is derived from an EMBL/GenBank/DDBJ whole genome shotgun (WGS) entry which is preliminary data.</text>
</comment>
<sequence>MEMIHKGKRFRAGGAGALSKASLLGAGFALLLLTGCAGNDRDPGQDAKDGPGIPAQPVTLSFYQYSAKMTDEEFQQLVAAPVKRKYPHITLELVREGKGASPQELVTAGSLPDLIYTGSAGAVTMLDLNAVQDLNGLIKKNGLDTGKFDPTAMSFIQGYSQTGQMFALPYSLNFSALFYNKDIFDKFGVSYPSDGMSWDDAIGLTKKLTRTGDGIVYKGLDLDGGFQRLGEQLALSVIEPKSLRAALRTDGWKTALDTFKRIKEIPGNSDDKAAVPAFEQERNLAMLAGLGARLGELEELHGKGNPLNWDMAAMPAFREKPDNAFGISLFLLMISSSSKHKDEAFQVVKLLLEEDVQIALNKRGRQTSLKDPKYRQYFADDLKAAVGKNVAAIFKRNPALLPPLTKFDNIAKNEIAKAASKTAQGISDANTAMREAEEQANRLIEAEKNK</sequence>
<keyword evidence="3" id="KW-0813">Transport</keyword>
<keyword evidence="6" id="KW-1185">Reference proteome</keyword>
<dbReference type="GO" id="GO:0030313">
    <property type="term" value="C:cell envelope"/>
    <property type="evidence" value="ECO:0007669"/>
    <property type="project" value="UniProtKB-SubCell"/>
</dbReference>
<dbReference type="Gene3D" id="3.40.190.10">
    <property type="entry name" value="Periplasmic binding protein-like II"/>
    <property type="match status" value="1"/>
</dbReference>
<dbReference type="Proteomes" id="UP000307943">
    <property type="component" value="Unassembled WGS sequence"/>
</dbReference>
<keyword evidence="4" id="KW-0732">Signal</keyword>
<protein>
    <submittedName>
        <fullName evidence="5">Extracellular solute-binding protein</fullName>
    </submittedName>
</protein>
<evidence type="ECO:0000256" key="2">
    <source>
        <dbReference type="ARBA" id="ARBA00008520"/>
    </source>
</evidence>
<dbReference type="OrthoDB" id="9798191at2"/>
<comment type="subcellular location">
    <subcellularLocation>
        <location evidence="1">Cell envelope</location>
    </subcellularLocation>
</comment>
<dbReference type="InterPro" id="IPR050490">
    <property type="entry name" value="Bact_solute-bd_prot1"/>
</dbReference>
<dbReference type="RefSeq" id="WP_139604835.1">
    <property type="nucleotide sequence ID" value="NZ_VDCQ01000039.1"/>
</dbReference>
<dbReference type="PANTHER" id="PTHR43649:SF31">
    <property type="entry name" value="SN-GLYCEROL-3-PHOSPHATE-BINDING PERIPLASMIC PROTEIN UGPB"/>
    <property type="match status" value="1"/>
</dbReference>
<organism evidence="5 6">
    <name type="scientific">Paenibacillus hemerocallicola</name>
    <dbReference type="NCBI Taxonomy" id="1172614"/>
    <lineage>
        <taxon>Bacteria</taxon>
        <taxon>Bacillati</taxon>
        <taxon>Bacillota</taxon>
        <taxon>Bacilli</taxon>
        <taxon>Bacillales</taxon>
        <taxon>Paenibacillaceae</taxon>
        <taxon>Paenibacillus</taxon>
    </lineage>
</organism>
<evidence type="ECO:0000256" key="3">
    <source>
        <dbReference type="ARBA" id="ARBA00022448"/>
    </source>
</evidence>
<evidence type="ECO:0000313" key="5">
    <source>
        <dbReference type="EMBL" id="TNJ63695.1"/>
    </source>
</evidence>
<evidence type="ECO:0000256" key="4">
    <source>
        <dbReference type="ARBA" id="ARBA00022729"/>
    </source>
</evidence>